<protein>
    <submittedName>
        <fullName evidence="1">Uncharacterized protein</fullName>
    </submittedName>
</protein>
<sequence>MANAIVSLKQNRAEVRFSGPDTVSSLVASAVSARVAAETAETGAEAAQAAAEAARDTAVAATVNKLNLTGDNVGGNAATLIENIGLNARLPLIPELFGAVDTSIDPSGDYTAEIEAWFDAARTTGLPLDGRGKTYRVTAATGPVAHLHIDNVTLVESNPNTGEPRTLTLTPATAGVGSVWIGPGFKINRNGNGTAGTLGAYALLIDGVPNVHVEAEIYGNARGSGIWIRGASYVWERAYVHDMRYAHTSETDDVINGVLVNTSEDVFCNGRVERLGRIDQTSAERDRYSRGYAFSGCKRVTWNARAERVDQGVDVTGDLNSGNTQFLINGGSAKYCATYGAKFANTAVACGVTGMVIDQVGRAAVAISGPSSSLKNQTRDILVSGVVALNIGTNQLWPEPNVVLIEGSGSGRDPAGVIITGNKGTSFTGSSAFTVFDTDEIMLTGYLRIATGVRVRLTTTGTLPSGLATGTDYFIIDVPDTNRVKLASSYINALDGTPITGLSGGSGTHTLALQVDCDAAVENDTTDRVAAEPNLEWGNDWVGMVPRPSGTGGESLDLYANGARASAQSIPNAAFTTITYDAAASSSDEYAILNEATGVWSVPKSGTWEFVGRYQWAEGATTNTARIVRLESSNDGSSWSEISETVASIGATTQNMTQSINYRRRLSAGLFLRATAFQSDGAALNLTVRRSEMRFIPSA</sequence>
<evidence type="ECO:0000313" key="2">
    <source>
        <dbReference type="Proteomes" id="UP001589906"/>
    </source>
</evidence>
<keyword evidence="2" id="KW-1185">Reference proteome</keyword>
<reference evidence="1 2" key="1">
    <citation type="submission" date="2024-09" db="EMBL/GenBank/DDBJ databases">
        <authorList>
            <person name="Sun Q."/>
            <person name="Mori K."/>
        </authorList>
    </citation>
    <scope>NUCLEOTIDE SEQUENCE [LARGE SCALE GENOMIC DNA]</scope>
    <source>
        <strain evidence="1 2">NCAIM B.02621</strain>
    </source>
</reference>
<dbReference type="EMBL" id="JBHLSW010000003">
    <property type="protein sequence ID" value="MFC0633302.1"/>
    <property type="molecule type" value="Genomic_DNA"/>
</dbReference>
<dbReference type="Proteomes" id="UP001589906">
    <property type="component" value="Unassembled WGS sequence"/>
</dbReference>
<comment type="caution">
    <text evidence="1">The sequence shown here is derived from an EMBL/GenBank/DDBJ whole genome shotgun (WGS) entry which is preliminary data.</text>
</comment>
<proteinExistence type="predicted"/>
<gene>
    <name evidence="1" type="ORF">ACFFGE_05335</name>
</gene>
<dbReference type="RefSeq" id="WP_376835027.1">
    <property type="nucleotide sequence ID" value="NZ_JBHLSW010000003.1"/>
</dbReference>
<name>A0ABV6R108_9CAUL</name>
<organism evidence="1 2">
    <name type="scientific">Brevundimonas balnearis</name>
    <dbReference type="NCBI Taxonomy" id="1572858"/>
    <lineage>
        <taxon>Bacteria</taxon>
        <taxon>Pseudomonadati</taxon>
        <taxon>Pseudomonadota</taxon>
        <taxon>Alphaproteobacteria</taxon>
        <taxon>Caulobacterales</taxon>
        <taxon>Caulobacteraceae</taxon>
        <taxon>Brevundimonas</taxon>
    </lineage>
</organism>
<evidence type="ECO:0000313" key="1">
    <source>
        <dbReference type="EMBL" id="MFC0633302.1"/>
    </source>
</evidence>
<accession>A0ABV6R108</accession>